<dbReference type="InterPro" id="IPR035911">
    <property type="entry name" value="MurE/MurF_N"/>
</dbReference>
<dbReference type="InterPro" id="IPR000713">
    <property type="entry name" value="Mur_ligase_N"/>
</dbReference>
<feature type="binding site" evidence="7">
    <location>
        <position position="32"/>
    </location>
    <ligand>
        <name>UDP-N-acetyl-alpha-D-muramoyl-L-alanyl-D-glutamate</name>
        <dbReference type="ChEBI" id="CHEBI:83900"/>
    </ligand>
</feature>
<dbReference type="GO" id="GO:0008765">
    <property type="term" value="F:UDP-N-acetylmuramoylalanyl-D-glutamate-2,6-diaminopimelate ligase activity"/>
    <property type="evidence" value="ECO:0007669"/>
    <property type="project" value="UniProtKB-UniRule"/>
</dbReference>
<dbReference type="InterPro" id="IPR036565">
    <property type="entry name" value="Mur-like_cat_sf"/>
</dbReference>
<keyword evidence="5 7" id="KW-0131">Cell cycle</keyword>
<feature type="binding site" evidence="7">
    <location>
        <begin position="113"/>
        <end position="119"/>
    </location>
    <ligand>
        <name>ATP</name>
        <dbReference type="ChEBI" id="CHEBI:30616"/>
    </ligand>
</feature>
<comment type="subcellular location">
    <subcellularLocation>
        <location evidence="7 8">Cytoplasm</location>
    </subcellularLocation>
</comment>
<evidence type="ECO:0000256" key="8">
    <source>
        <dbReference type="RuleBase" id="RU004135"/>
    </source>
</evidence>
<dbReference type="InterPro" id="IPR005761">
    <property type="entry name" value="UDP-N-AcMur-Glu-dNH2Pim_ligase"/>
</dbReference>
<feature type="binding site" evidence="7">
    <location>
        <position position="182"/>
    </location>
    <ligand>
        <name>UDP-N-acetyl-alpha-D-muramoyl-L-alanyl-D-glutamate</name>
        <dbReference type="ChEBI" id="CHEBI:83900"/>
    </ligand>
</feature>
<keyword evidence="7 12" id="KW-0436">Ligase</keyword>
<dbReference type="Gene3D" id="3.40.1390.10">
    <property type="entry name" value="MurE/MurF, N-terminal domain"/>
    <property type="match status" value="1"/>
</dbReference>
<feature type="binding site" evidence="7">
    <location>
        <position position="380"/>
    </location>
    <ligand>
        <name>meso-2,6-diaminopimelate</name>
        <dbReference type="ChEBI" id="CHEBI:57791"/>
    </ligand>
</feature>
<dbReference type="Proteomes" id="UP000199452">
    <property type="component" value="Unassembled WGS sequence"/>
</dbReference>
<dbReference type="GO" id="GO:0009252">
    <property type="term" value="P:peptidoglycan biosynthetic process"/>
    <property type="evidence" value="ECO:0007669"/>
    <property type="project" value="UniProtKB-UniRule"/>
</dbReference>
<evidence type="ECO:0000256" key="5">
    <source>
        <dbReference type="ARBA" id="ARBA00023306"/>
    </source>
</evidence>
<accession>A0A1G6L768</accession>
<protein>
    <recommendedName>
        <fullName evidence="7">UDP-N-acetylmuramoyl-L-alanyl-D-glutamate--2,6-diaminopimelate ligase</fullName>
        <ecNumber evidence="7">6.3.2.13</ecNumber>
    </recommendedName>
    <alternativeName>
        <fullName evidence="7">Meso-A2pm-adding enzyme</fullName>
    </alternativeName>
    <alternativeName>
        <fullName evidence="7">Meso-diaminopimelate-adding enzyme</fullName>
    </alternativeName>
    <alternativeName>
        <fullName evidence="7">UDP-MurNAc-L-Ala-D-Glu:meso-diaminopimelate ligase</fullName>
    </alternativeName>
    <alternativeName>
        <fullName evidence="7">UDP-MurNAc-tripeptide synthetase</fullName>
    </alternativeName>
    <alternativeName>
        <fullName evidence="7">UDP-N-acetylmuramyl-tripeptide synthetase</fullName>
    </alternativeName>
</protein>
<feature type="domain" description="Mur ligase N-terminal catalytic" evidence="9">
    <location>
        <begin position="25"/>
        <end position="99"/>
    </location>
</feature>
<comment type="similarity">
    <text evidence="1 7">Belongs to the MurCDEF family. MurE subfamily.</text>
</comment>
<evidence type="ECO:0000259" key="9">
    <source>
        <dbReference type="Pfam" id="PF01225"/>
    </source>
</evidence>
<evidence type="ECO:0000256" key="3">
    <source>
        <dbReference type="ARBA" id="ARBA00022960"/>
    </source>
</evidence>
<feature type="modified residue" description="N6-carboxylysine" evidence="7">
    <location>
        <position position="222"/>
    </location>
</feature>
<evidence type="ECO:0000313" key="13">
    <source>
        <dbReference type="Proteomes" id="UP000199452"/>
    </source>
</evidence>
<dbReference type="SUPFAM" id="SSF53623">
    <property type="entry name" value="MurD-like peptide ligases, catalytic domain"/>
    <property type="match status" value="1"/>
</dbReference>
<gene>
    <name evidence="7" type="primary">murE</name>
    <name evidence="12" type="ORF">SAMN05216323_102923</name>
</gene>
<dbReference type="NCBIfam" id="TIGR01085">
    <property type="entry name" value="murE"/>
    <property type="match status" value="1"/>
</dbReference>
<dbReference type="GO" id="GO:0008360">
    <property type="term" value="P:regulation of cell shape"/>
    <property type="evidence" value="ECO:0007669"/>
    <property type="project" value="UniProtKB-KW"/>
</dbReference>
<dbReference type="GO" id="GO:0000287">
    <property type="term" value="F:magnesium ion binding"/>
    <property type="evidence" value="ECO:0007669"/>
    <property type="project" value="UniProtKB-UniRule"/>
</dbReference>
<evidence type="ECO:0000256" key="7">
    <source>
        <dbReference type="HAMAP-Rule" id="MF_00208"/>
    </source>
</evidence>
<keyword evidence="7" id="KW-0460">Magnesium</keyword>
<dbReference type="NCBIfam" id="NF001126">
    <property type="entry name" value="PRK00139.1-4"/>
    <property type="match status" value="1"/>
</dbReference>
<dbReference type="OrthoDB" id="9800958at2"/>
<dbReference type="UniPathway" id="UPA00219"/>
<feature type="binding site" evidence="7">
    <location>
        <begin position="404"/>
        <end position="407"/>
    </location>
    <ligand>
        <name>meso-2,6-diaminopimelate</name>
        <dbReference type="ChEBI" id="CHEBI:57791"/>
    </ligand>
</feature>
<keyword evidence="6 7" id="KW-0961">Cell wall biogenesis/degradation</keyword>
<dbReference type="SUPFAM" id="SSF53244">
    <property type="entry name" value="MurD-like peptide ligases, peptide-binding domain"/>
    <property type="match status" value="1"/>
</dbReference>
<organism evidence="12 13">
    <name type="scientific">Williamwhitmania taraxaci</name>
    <dbReference type="NCBI Taxonomy" id="1640674"/>
    <lineage>
        <taxon>Bacteria</taxon>
        <taxon>Pseudomonadati</taxon>
        <taxon>Bacteroidota</taxon>
        <taxon>Bacteroidia</taxon>
        <taxon>Bacteroidales</taxon>
        <taxon>Williamwhitmaniaceae</taxon>
        <taxon>Williamwhitmania</taxon>
    </lineage>
</organism>
<feature type="short sequence motif" description="Meso-diaminopimelate recognition motif" evidence="7">
    <location>
        <begin position="404"/>
        <end position="407"/>
    </location>
</feature>
<keyword evidence="7" id="KW-0067">ATP-binding</keyword>
<name>A0A1G6L768_9BACT</name>
<proteinExistence type="inferred from homology"/>
<dbReference type="EC" id="6.3.2.13" evidence="7"/>
<keyword evidence="3 7" id="KW-0133">Cell shape</keyword>
<dbReference type="RefSeq" id="WP_092438127.1">
    <property type="nucleotide sequence ID" value="NZ_FMYP01000029.1"/>
</dbReference>
<dbReference type="EMBL" id="FMYP01000029">
    <property type="protein sequence ID" value="SDC38997.1"/>
    <property type="molecule type" value="Genomic_DNA"/>
</dbReference>
<feature type="binding site" evidence="7">
    <location>
        <position position="190"/>
    </location>
    <ligand>
        <name>UDP-N-acetyl-alpha-D-muramoyl-L-alanyl-D-glutamate</name>
        <dbReference type="ChEBI" id="CHEBI:83900"/>
    </ligand>
</feature>
<evidence type="ECO:0000313" key="12">
    <source>
        <dbReference type="EMBL" id="SDC38997.1"/>
    </source>
</evidence>
<comment type="pathway">
    <text evidence="7 8">Cell wall biogenesis; peptidoglycan biosynthesis.</text>
</comment>
<dbReference type="InterPro" id="IPR013221">
    <property type="entry name" value="Mur_ligase_cen"/>
</dbReference>
<feature type="binding site" evidence="7">
    <location>
        <begin position="155"/>
        <end position="156"/>
    </location>
    <ligand>
        <name>UDP-N-acetyl-alpha-D-muramoyl-L-alanyl-D-glutamate</name>
        <dbReference type="ChEBI" id="CHEBI:83900"/>
    </ligand>
</feature>
<feature type="domain" description="Mur ligase C-terminal" evidence="10">
    <location>
        <begin position="329"/>
        <end position="459"/>
    </location>
</feature>
<dbReference type="GO" id="GO:0005524">
    <property type="term" value="F:ATP binding"/>
    <property type="evidence" value="ECO:0007669"/>
    <property type="project" value="UniProtKB-UniRule"/>
</dbReference>
<evidence type="ECO:0000259" key="11">
    <source>
        <dbReference type="Pfam" id="PF08245"/>
    </source>
</evidence>
<comment type="PTM">
    <text evidence="7">Carboxylation is probably crucial for Mg(2+) binding and, consequently, for the gamma-phosphate positioning of ATP.</text>
</comment>
<dbReference type="PANTHER" id="PTHR23135">
    <property type="entry name" value="MUR LIGASE FAMILY MEMBER"/>
    <property type="match status" value="1"/>
</dbReference>
<comment type="caution">
    <text evidence="7">Lacks conserved residue(s) required for the propagation of feature annotation.</text>
</comment>
<keyword evidence="7" id="KW-0547">Nucleotide-binding</keyword>
<evidence type="ECO:0000256" key="1">
    <source>
        <dbReference type="ARBA" id="ARBA00005898"/>
    </source>
</evidence>
<dbReference type="PANTHER" id="PTHR23135:SF4">
    <property type="entry name" value="UDP-N-ACETYLMURAMOYL-L-ALANYL-D-GLUTAMATE--2,6-DIAMINOPIMELATE LIGASE MURE HOMOLOG, CHLOROPLASTIC"/>
    <property type="match status" value="1"/>
</dbReference>
<comment type="catalytic activity">
    <reaction evidence="7">
        <text>UDP-N-acetyl-alpha-D-muramoyl-L-alanyl-D-glutamate + meso-2,6-diaminopimelate + ATP = UDP-N-acetyl-alpha-D-muramoyl-L-alanyl-gamma-D-glutamyl-meso-2,6-diaminopimelate + ADP + phosphate + H(+)</text>
        <dbReference type="Rhea" id="RHEA:23676"/>
        <dbReference type="ChEBI" id="CHEBI:15378"/>
        <dbReference type="ChEBI" id="CHEBI:30616"/>
        <dbReference type="ChEBI" id="CHEBI:43474"/>
        <dbReference type="ChEBI" id="CHEBI:57791"/>
        <dbReference type="ChEBI" id="CHEBI:83900"/>
        <dbReference type="ChEBI" id="CHEBI:83905"/>
        <dbReference type="ChEBI" id="CHEBI:456216"/>
        <dbReference type="EC" id="6.3.2.13"/>
    </reaction>
</comment>
<dbReference type="SUPFAM" id="SSF63418">
    <property type="entry name" value="MurE/MurF N-terminal domain"/>
    <property type="match status" value="1"/>
</dbReference>
<feature type="binding site" evidence="7">
    <location>
        <position position="188"/>
    </location>
    <ligand>
        <name>UDP-N-acetyl-alpha-D-muramoyl-L-alanyl-D-glutamate</name>
        <dbReference type="ChEBI" id="CHEBI:83900"/>
    </ligand>
</feature>
<dbReference type="STRING" id="1640674.SAMN05216323_102923"/>
<keyword evidence="4 7" id="KW-0573">Peptidoglycan synthesis</keyword>
<dbReference type="InterPro" id="IPR036615">
    <property type="entry name" value="Mur_ligase_C_dom_sf"/>
</dbReference>
<dbReference type="Gene3D" id="3.90.190.20">
    <property type="entry name" value="Mur ligase, C-terminal domain"/>
    <property type="match status" value="1"/>
</dbReference>
<dbReference type="HAMAP" id="MF_00208">
    <property type="entry name" value="MurE"/>
    <property type="match status" value="1"/>
</dbReference>
<reference evidence="12 13" key="1">
    <citation type="submission" date="2016-09" db="EMBL/GenBank/DDBJ databases">
        <authorList>
            <person name="Capua I."/>
            <person name="De Benedictis P."/>
            <person name="Joannis T."/>
            <person name="Lombin L.H."/>
            <person name="Cattoli G."/>
        </authorList>
    </citation>
    <scope>NUCLEOTIDE SEQUENCE [LARGE SCALE GENOMIC DNA]</scope>
    <source>
        <strain evidence="12 13">A7P-90m</strain>
    </source>
</reference>
<feature type="binding site" evidence="7">
    <location>
        <position position="457"/>
    </location>
    <ligand>
        <name>meso-2,6-diaminopimelate</name>
        <dbReference type="ChEBI" id="CHEBI:57791"/>
    </ligand>
</feature>
<evidence type="ECO:0000256" key="6">
    <source>
        <dbReference type="ARBA" id="ARBA00023316"/>
    </source>
</evidence>
<feature type="binding site" evidence="7">
    <location>
        <position position="461"/>
    </location>
    <ligand>
        <name>meso-2,6-diaminopimelate</name>
        <dbReference type="ChEBI" id="CHEBI:57791"/>
    </ligand>
</feature>
<sequence length="486" mass="53616">MATKLNDILKQVAVLEVKGQTSITIEGIIFDSRKAAEGMLFVAVKGTQADGHAYIADVVKRGVKAVVCETLPEQLESEVTYIKVADTTEALGRLADAFYEFPSKELKLVGITGTNGKTTTATLLFNAVRSMGYKAGLLSTVANYIEDRVLDATHTTPDAVELNKLLREMVDEGCSYCFMEVSSHAIVQRRIAGLKFAGAVFSNITHDHLDYHKTFDEYIKAKKLFFDDLDASAFALTNTDDRNGKVMVQNTKASVHSYSLKSASDFKCKIIENDFDGMQLKIDGLEVWTRFIGEFNAYNLLAVYSTGILLGFAKEEMLTVLSAMTPVSGRFEYVRSKQKITAIVDYAHTPDALLNVVSTINKIRKPEQKFITVVGAGGNRDKTKRPVMARIAVENSDMVILTSDNPRNERAEDILDDMKAGIPEGSAAKVLVIVDRKEAIKTACAISRANDIILVAGKGHETYQEINGVKHHFDDKEVLREVFESI</sequence>
<dbReference type="Gene3D" id="3.40.1190.10">
    <property type="entry name" value="Mur-like, catalytic domain"/>
    <property type="match status" value="1"/>
</dbReference>
<dbReference type="Pfam" id="PF02875">
    <property type="entry name" value="Mur_ligase_C"/>
    <property type="match status" value="1"/>
</dbReference>
<evidence type="ECO:0000256" key="4">
    <source>
        <dbReference type="ARBA" id="ARBA00022984"/>
    </source>
</evidence>
<dbReference type="GO" id="GO:0071555">
    <property type="term" value="P:cell wall organization"/>
    <property type="evidence" value="ECO:0007669"/>
    <property type="project" value="UniProtKB-KW"/>
</dbReference>
<dbReference type="GO" id="GO:0005737">
    <property type="term" value="C:cytoplasm"/>
    <property type="evidence" value="ECO:0007669"/>
    <property type="project" value="UniProtKB-SubCell"/>
</dbReference>
<dbReference type="Pfam" id="PF01225">
    <property type="entry name" value="Mur_ligase"/>
    <property type="match status" value="1"/>
</dbReference>
<feature type="domain" description="Mur ligase central" evidence="11">
    <location>
        <begin position="111"/>
        <end position="304"/>
    </location>
</feature>
<keyword evidence="13" id="KW-1185">Reference proteome</keyword>
<keyword evidence="7" id="KW-0963">Cytoplasm</keyword>
<evidence type="ECO:0000259" key="10">
    <source>
        <dbReference type="Pfam" id="PF02875"/>
    </source>
</evidence>
<comment type="cofactor">
    <cofactor evidence="7">
        <name>Mg(2+)</name>
        <dbReference type="ChEBI" id="CHEBI:18420"/>
    </cofactor>
</comment>
<dbReference type="AlphaFoldDB" id="A0A1G6L768"/>
<evidence type="ECO:0000256" key="2">
    <source>
        <dbReference type="ARBA" id="ARBA00022618"/>
    </source>
</evidence>
<dbReference type="Pfam" id="PF08245">
    <property type="entry name" value="Mur_ligase_M"/>
    <property type="match status" value="1"/>
</dbReference>
<comment type="function">
    <text evidence="7">Catalyzes the addition of meso-diaminopimelic acid to the nucleotide precursor UDP-N-acetylmuramoyl-L-alanyl-D-glutamate (UMAG) in the biosynthesis of bacterial cell-wall peptidoglycan.</text>
</comment>
<dbReference type="GO" id="GO:0051301">
    <property type="term" value="P:cell division"/>
    <property type="evidence" value="ECO:0007669"/>
    <property type="project" value="UniProtKB-KW"/>
</dbReference>
<dbReference type="InterPro" id="IPR004101">
    <property type="entry name" value="Mur_ligase_C"/>
</dbReference>
<keyword evidence="2 7" id="KW-0132">Cell division</keyword>